<feature type="transmembrane region" description="Helical" evidence="11">
    <location>
        <begin position="174"/>
        <end position="191"/>
    </location>
</feature>
<dbReference type="Proteomes" id="UP001168540">
    <property type="component" value="Unassembled WGS sequence"/>
</dbReference>
<name>A0ABT7XHN5_9NEIS</name>
<feature type="transmembrane region" description="Helical" evidence="11">
    <location>
        <begin position="666"/>
        <end position="690"/>
    </location>
</feature>
<dbReference type="Gene3D" id="2.40.10.220">
    <property type="entry name" value="predicted glycosyltransferase like domains"/>
    <property type="match status" value="1"/>
</dbReference>
<reference evidence="14" key="1">
    <citation type="submission" date="2023-06" db="EMBL/GenBank/DDBJ databases">
        <authorList>
            <person name="Zhang S."/>
        </authorList>
    </citation>
    <scope>NUCLEOTIDE SEQUENCE</scope>
    <source>
        <strain evidence="14">SG2303</strain>
    </source>
</reference>
<comment type="subcellular location">
    <subcellularLocation>
        <location evidence="1">Cell inner membrane</location>
        <topology evidence="1">Multi-pass membrane protein</topology>
    </subcellularLocation>
</comment>
<keyword evidence="3 11" id="KW-0997">Cell inner membrane</keyword>
<dbReference type="InterPro" id="IPR001173">
    <property type="entry name" value="Glyco_trans_2-like"/>
</dbReference>
<dbReference type="EMBL" id="JAUEDK010000001">
    <property type="protein sequence ID" value="MDN0073296.1"/>
    <property type="molecule type" value="Genomic_DNA"/>
</dbReference>
<evidence type="ECO:0000259" key="13">
    <source>
        <dbReference type="Pfam" id="PF07238"/>
    </source>
</evidence>
<keyword evidence="6 11" id="KW-0812">Transmembrane</keyword>
<feature type="domain" description="PilZ" evidence="13">
    <location>
        <begin position="695"/>
        <end position="792"/>
    </location>
</feature>
<dbReference type="InterPro" id="IPR029044">
    <property type="entry name" value="Nucleotide-diphossugar_trans"/>
</dbReference>
<feature type="transmembrane region" description="Helical" evidence="11">
    <location>
        <begin position="150"/>
        <end position="168"/>
    </location>
</feature>
<dbReference type="RefSeq" id="WP_289827816.1">
    <property type="nucleotide sequence ID" value="NZ_JAUEDK010000001.1"/>
</dbReference>
<accession>A0ABT7XHN5</accession>
<evidence type="ECO:0000256" key="4">
    <source>
        <dbReference type="ARBA" id="ARBA00022676"/>
    </source>
</evidence>
<feature type="domain" description="Glycosyltransferase 2-like" evidence="12">
    <location>
        <begin position="278"/>
        <end position="448"/>
    </location>
</feature>
<keyword evidence="9 11" id="KW-0472">Membrane</keyword>
<evidence type="ECO:0000313" key="15">
    <source>
        <dbReference type="Proteomes" id="UP001168540"/>
    </source>
</evidence>
<gene>
    <name evidence="14" type="primary">bcsA</name>
    <name evidence="14" type="ORF">QU481_00075</name>
</gene>
<dbReference type="NCBIfam" id="NF008558">
    <property type="entry name" value="PRK11498.1"/>
    <property type="match status" value="1"/>
</dbReference>
<dbReference type="Pfam" id="PF00535">
    <property type="entry name" value="Glycos_transf_2"/>
    <property type="match status" value="1"/>
</dbReference>
<feature type="transmembrane region" description="Helical" evidence="11">
    <location>
        <begin position="532"/>
        <end position="550"/>
    </location>
</feature>
<comment type="cofactor">
    <cofactor evidence="11">
        <name>Mg(2+)</name>
        <dbReference type="ChEBI" id="CHEBI:18420"/>
    </cofactor>
</comment>
<evidence type="ECO:0000256" key="6">
    <source>
        <dbReference type="ARBA" id="ARBA00022692"/>
    </source>
</evidence>
<feature type="transmembrane region" description="Helical" evidence="11">
    <location>
        <begin position="640"/>
        <end position="659"/>
    </location>
</feature>
<dbReference type="Gene3D" id="3.90.550.10">
    <property type="entry name" value="Spore Coat Polysaccharide Biosynthesis Protein SpsA, Chain A"/>
    <property type="match status" value="1"/>
</dbReference>
<evidence type="ECO:0000256" key="2">
    <source>
        <dbReference type="ARBA" id="ARBA00022475"/>
    </source>
</evidence>
<dbReference type="PANTHER" id="PTHR43867">
    <property type="entry name" value="CELLULOSE SYNTHASE CATALYTIC SUBUNIT A [UDP-FORMING]"/>
    <property type="match status" value="1"/>
</dbReference>
<feature type="transmembrane region" description="Helical" evidence="11">
    <location>
        <begin position="198"/>
        <end position="216"/>
    </location>
</feature>
<keyword evidence="15" id="KW-1185">Reference proteome</keyword>
<protein>
    <recommendedName>
        <fullName evidence="11">Cellulose synthase catalytic subunit [UDP-forming]</fullName>
        <ecNumber evidence="11">2.4.1.12</ecNumber>
    </recommendedName>
</protein>
<evidence type="ECO:0000256" key="3">
    <source>
        <dbReference type="ARBA" id="ARBA00022519"/>
    </source>
</evidence>
<keyword evidence="11" id="KW-0973">c-di-GMP</keyword>
<dbReference type="InterPro" id="IPR050321">
    <property type="entry name" value="Glycosyltr_2/OpgH_subfam"/>
</dbReference>
<evidence type="ECO:0000256" key="7">
    <source>
        <dbReference type="ARBA" id="ARBA00022916"/>
    </source>
</evidence>
<comment type="catalytic activity">
    <reaction evidence="10 11">
        <text>[(1-&gt;4)-beta-D-glucosyl](n) + UDP-alpha-D-glucose = [(1-&gt;4)-beta-D-glucosyl](n+1) + UDP + H(+)</text>
        <dbReference type="Rhea" id="RHEA:19929"/>
        <dbReference type="Rhea" id="RHEA-COMP:10033"/>
        <dbReference type="Rhea" id="RHEA-COMP:10034"/>
        <dbReference type="ChEBI" id="CHEBI:15378"/>
        <dbReference type="ChEBI" id="CHEBI:18246"/>
        <dbReference type="ChEBI" id="CHEBI:58223"/>
        <dbReference type="ChEBI" id="CHEBI:58885"/>
        <dbReference type="EC" id="2.4.1.12"/>
    </reaction>
</comment>
<evidence type="ECO:0000259" key="12">
    <source>
        <dbReference type="Pfam" id="PF00535"/>
    </source>
</evidence>
<dbReference type="InterPro" id="IPR003919">
    <property type="entry name" value="Cell_synth_A"/>
</dbReference>
<sequence length="866" mass="98033">MSSRWTRWLLASGAVRHPDDAASTSTVLLSLFLVAPPEGWHAWGRQARRFFPHVDFDRLRLSDALRIVLQCLWLLLVRRPGEARHGLDLRQVLPRERRRWSERRHLQGALRLYWLRFKAWAVRRFPALLDRSRLRGSVEHAALHPFWDHWLASYACYALAVLLAVVCITTPFDIASQALFVVLLLAMALWVRRVPGPVPTLILVVFSITVSTRYIWWRATSTINDDTMANLIAGVVLLCAELYAWVVLLLGFFQTSWMLRRKVVALPADPGLWPSVDVFIPTYNEPLRVLKPTIYAAQALDWPKDKLNVYILDDGSREEVRRFAEEIGVGYLIREQHNHAKAGNINHALTLTDGEFVAIFDCDHIPTRSFLQVTMGGFLGDEKLALVQTPHHFFSPDPFERNLNSFRKVPNENELFYGRVQDGNDLWNATFFCGSCAVLRRGPLEEIGGIAVETVTEDAHTSLKLHRRGYRSAYLNLVQAAGLATESLSAHIGQRIRWARGMTQIFRTDNPLFGKGLSLAQRICYSNAMLHFLYGIPRTVFLTAPLAFLLLHAYTIYAPAMAIVLYVLPHMIFATITNSRMHGQFRRSYWGEIYETVLAWYITLPTTIALLFPKLGKFNVTAKGGLVEESYFDWNITKPYLVLLSLNLLGLLAGGYRLVTGPNDELGTVLVNMAWTGYNLFLLGAALAVAKESRQVRVTHRVHARLPLTLHLPDGKCLPCHSSDYSEGGMAIVMPHAVKLAPDTPLHVSLRRSGRSFAFPCLTVFTKGNRLSLRFSALSRQQEMDLVQCTFGRADAWLRDEARAHEGTPMHGLRDIFRLGRDGFHLLIVQALDYLDPLPSRLKALARRLATLLPRQPAPHTIQGKT</sequence>
<dbReference type="GO" id="GO:0016760">
    <property type="term" value="F:cellulose synthase (UDP-forming) activity"/>
    <property type="evidence" value="ECO:0007669"/>
    <property type="project" value="UniProtKB-EC"/>
</dbReference>
<evidence type="ECO:0000256" key="9">
    <source>
        <dbReference type="ARBA" id="ARBA00023136"/>
    </source>
</evidence>
<dbReference type="SUPFAM" id="SSF141371">
    <property type="entry name" value="PilZ domain-like"/>
    <property type="match status" value="1"/>
</dbReference>
<dbReference type="EC" id="2.4.1.12" evidence="11"/>
<keyword evidence="4 11" id="KW-0328">Glycosyltransferase</keyword>
<organism evidence="14 15">
    <name type="scientific">Crenobacter oryzisoli</name>
    <dbReference type="NCBI Taxonomy" id="3056844"/>
    <lineage>
        <taxon>Bacteria</taxon>
        <taxon>Pseudomonadati</taxon>
        <taxon>Pseudomonadota</taxon>
        <taxon>Betaproteobacteria</taxon>
        <taxon>Neisseriales</taxon>
        <taxon>Neisseriaceae</taxon>
        <taxon>Crenobacter</taxon>
    </lineage>
</organism>
<evidence type="ECO:0000256" key="10">
    <source>
        <dbReference type="ARBA" id="ARBA00048682"/>
    </source>
</evidence>
<feature type="transmembrane region" description="Helical" evidence="11">
    <location>
        <begin position="556"/>
        <end position="576"/>
    </location>
</feature>
<feature type="transmembrane region" description="Helical" evidence="11">
    <location>
        <begin position="597"/>
        <end position="616"/>
    </location>
</feature>
<evidence type="ECO:0000313" key="14">
    <source>
        <dbReference type="EMBL" id="MDN0073296.1"/>
    </source>
</evidence>
<dbReference type="NCBIfam" id="TIGR03030">
    <property type="entry name" value="CelA"/>
    <property type="match status" value="1"/>
</dbReference>
<dbReference type="CDD" id="cd06421">
    <property type="entry name" value="CESA_CelA_like"/>
    <property type="match status" value="1"/>
</dbReference>
<comment type="function">
    <text evidence="11">Catalytic subunit of cellulose synthase. It polymerizes uridine 5'-diphosphate glucose to cellulose.</text>
</comment>
<dbReference type="SUPFAM" id="SSF53448">
    <property type="entry name" value="Nucleotide-diphospho-sugar transferases"/>
    <property type="match status" value="1"/>
</dbReference>
<evidence type="ECO:0000256" key="1">
    <source>
        <dbReference type="ARBA" id="ARBA00004429"/>
    </source>
</evidence>
<comment type="pathway">
    <text evidence="11">Glycan metabolism; bacterial cellulose biosynthesis.</text>
</comment>
<dbReference type="Pfam" id="PF07238">
    <property type="entry name" value="PilZ"/>
    <property type="match status" value="1"/>
</dbReference>
<dbReference type="PANTHER" id="PTHR43867:SF2">
    <property type="entry name" value="CELLULOSE SYNTHASE CATALYTIC SUBUNIT A [UDP-FORMING]"/>
    <property type="match status" value="1"/>
</dbReference>
<dbReference type="InterPro" id="IPR009875">
    <property type="entry name" value="PilZ_domain"/>
</dbReference>
<evidence type="ECO:0000256" key="11">
    <source>
        <dbReference type="RuleBase" id="RU365020"/>
    </source>
</evidence>
<comment type="caution">
    <text evidence="14">The sequence shown here is derived from an EMBL/GenBank/DDBJ whole genome shotgun (WGS) entry which is preliminary data.</text>
</comment>
<keyword evidence="5 11" id="KW-0808">Transferase</keyword>
<proteinExistence type="predicted"/>
<keyword evidence="7 11" id="KW-0135">Cellulose biosynthesis</keyword>
<dbReference type="PRINTS" id="PR01439">
    <property type="entry name" value="CELLSNTHASEA"/>
</dbReference>
<feature type="transmembrane region" description="Helical" evidence="11">
    <location>
        <begin position="228"/>
        <end position="253"/>
    </location>
</feature>
<keyword evidence="8 11" id="KW-1133">Transmembrane helix</keyword>
<evidence type="ECO:0000256" key="8">
    <source>
        <dbReference type="ARBA" id="ARBA00022989"/>
    </source>
</evidence>
<keyword evidence="2 11" id="KW-1003">Cell membrane</keyword>
<evidence type="ECO:0000256" key="5">
    <source>
        <dbReference type="ARBA" id="ARBA00022679"/>
    </source>
</evidence>